<protein>
    <submittedName>
        <fullName evidence="1">Uncharacterized protein</fullName>
    </submittedName>
</protein>
<comment type="caution">
    <text evidence="1">The sequence shown here is derived from an EMBL/GenBank/DDBJ whole genome shotgun (WGS) entry which is preliminary data.</text>
</comment>
<sequence>MTLSSASECRLPNSSLERTPSEQATEPNEATNTDTQSHHQDILVRSQNDPVSCPDGPSEIGASLYAPLQGQDIRLISVERSRDDGVLRCKLICAPLTEHLNFHALSYVWGDPANKQTILVNDQPFEVTQNLYNFLNQVWKDEHLFRRDRPSTHDGEDTGLVSTEPLYWWTDAICINQEDIDEKSIQVPRMGELYSMASRVWVWLGNPESIFPRAPGLAMLKLALSNEFIMKLHEDDSVPLAVRLSRAATRRASREVTDMIIKQMKQDRAKSPEDHIEIPEAEVVLEAVMAGLSENDIREAADLPPIPRGTVSLQALPEAADSLLQWLLKQLDALMSNPWFDRTWIIQEFVLSKNPPIALIGDFSFFFSYLYQLIVHMAAQRTNMERTTQSMVQSLFPKFGKMFNLFTALNWRKDISIDVRGFPLLSPGHKLLHLLRVFAKKQSTVPHDHVYGMLGLLDTQLPEDLIPNYRLPFEKVCQAYAKYMLECTGDLKVIEAHSSDLGSCPGWVPDLRYMDNIRNLQSRSVISTVTFSEDSNRLVVDGTRIGQVLGCSCTLGRTPDTVGHLRFINDVILTGMAWITQQSLDDVFHTWLSTILEAQFLLPQSIVADIRTMDELIAKYQVLCRSIPKDVVAILPTLPTSAFTNFYDTDCANPELLHAVLSVASLKHCVLASGETAVCQLKFIDAKHRHDLNDCVWALKGCQNVSILRPENGGYRYVGHCLTFKPGQTFDAMVKQLETGQDEGTLKYHLNERFFAERVVQKVTLV</sequence>
<organism evidence="1 2">
    <name type="scientific">Boeremia exigua</name>
    <dbReference type="NCBI Taxonomy" id="749465"/>
    <lineage>
        <taxon>Eukaryota</taxon>
        <taxon>Fungi</taxon>
        <taxon>Dikarya</taxon>
        <taxon>Ascomycota</taxon>
        <taxon>Pezizomycotina</taxon>
        <taxon>Dothideomycetes</taxon>
        <taxon>Pleosporomycetidae</taxon>
        <taxon>Pleosporales</taxon>
        <taxon>Pleosporineae</taxon>
        <taxon>Didymellaceae</taxon>
        <taxon>Boeremia</taxon>
    </lineage>
</organism>
<evidence type="ECO:0000313" key="2">
    <source>
        <dbReference type="Proteomes" id="UP001153331"/>
    </source>
</evidence>
<gene>
    <name evidence="1" type="ORF">OPT61_g2479</name>
</gene>
<dbReference type="EMBL" id="JAPHNI010000113">
    <property type="protein sequence ID" value="KAJ8115999.1"/>
    <property type="molecule type" value="Genomic_DNA"/>
</dbReference>
<dbReference type="Proteomes" id="UP001153331">
    <property type="component" value="Unassembled WGS sequence"/>
</dbReference>
<evidence type="ECO:0000313" key="1">
    <source>
        <dbReference type="EMBL" id="KAJ8115999.1"/>
    </source>
</evidence>
<accession>A0ACC2ILC3</accession>
<proteinExistence type="predicted"/>
<reference evidence="1" key="1">
    <citation type="submission" date="2022-11" db="EMBL/GenBank/DDBJ databases">
        <title>Genome Sequence of Boeremia exigua.</title>
        <authorList>
            <person name="Buettner E."/>
        </authorList>
    </citation>
    <scope>NUCLEOTIDE SEQUENCE</scope>
    <source>
        <strain evidence="1">CU02</strain>
    </source>
</reference>
<name>A0ACC2ILC3_9PLEO</name>
<keyword evidence="2" id="KW-1185">Reference proteome</keyword>